<proteinExistence type="predicted"/>
<dbReference type="AlphaFoldDB" id="X1KDJ3"/>
<comment type="caution">
    <text evidence="2">The sequence shown here is derived from an EMBL/GenBank/DDBJ whole genome shotgun (WGS) entry which is preliminary data.</text>
</comment>
<gene>
    <name evidence="2" type="ORF">S03H2_72644</name>
</gene>
<reference evidence="2" key="1">
    <citation type="journal article" date="2014" name="Front. Microbiol.">
        <title>High frequency of phylogenetically diverse reductive dehalogenase-homologous genes in deep subseafloor sedimentary metagenomes.</title>
        <authorList>
            <person name="Kawai M."/>
            <person name="Futagami T."/>
            <person name="Toyoda A."/>
            <person name="Takaki Y."/>
            <person name="Nishi S."/>
            <person name="Hori S."/>
            <person name="Arai W."/>
            <person name="Tsubouchi T."/>
            <person name="Morono Y."/>
            <person name="Uchiyama I."/>
            <person name="Ito T."/>
            <person name="Fujiyama A."/>
            <person name="Inagaki F."/>
            <person name="Takami H."/>
        </authorList>
    </citation>
    <scope>NUCLEOTIDE SEQUENCE</scope>
    <source>
        <strain evidence="2">Expedition CK06-06</strain>
    </source>
</reference>
<organism evidence="2">
    <name type="scientific">marine sediment metagenome</name>
    <dbReference type="NCBI Taxonomy" id="412755"/>
    <lineage>
        <taxon>unclassified sequences</taxon>
        <taxon>metagenomes</taxon>
        <taxon>ecological metagenomes</taxon>
    </lineage>
</organism>
<evidence type="ECO:0000256" key="1">
    <source>
        <dbReference type="SAM" id="MobiDB-lite"/>
    </source>
</evidence>
<feature type="compositionally biased region" description="Polar residues" evidence="1">
    <location>
        <begin position="30"/>
        <end position="41"/>
    </location>
</feature>
<dbReference type="EMBL" id="BARU01049249">
    <property type="protein sequence ID" value="GAH91695.1"/>
    <property type="molecule type" value="Genomic_DNA"/>
</dbReference>
<name>X1KDJ3_9ZZZZ</name>
<feature type="region of interest" description="Disordered" evidence="1">
    <location>
        <begin position="30"/>
        <end position="50"/>
    </location>
</feature>
<feature type="non-terminal residue" evidence="2">
    <location>
        <position position="1"/>
    </location>
</feature>
<protein>
    <submittedName>
        <fullName evidence="2">Uncharacterized protein</fullName>
    </submittedName>
</protein>
<evidence type="ECO:0000313" key="2">
    <source>
        <dbReference type="EMBL" id="GAH91695.1"/>
    </source>
</evidence>
<accession>X1KDJ3</accession>
<sequence length="50" mass="5493">ETSNIQSFNGTGMQMNVSLHQSHIDTSTTQFADLDSSSSFTEPFPDFSGY</sequence>
<feature type="non-terminal residue" evidence="2">
    <location>
        <position position="50"/>
    </location>
</feature>